<dbReference type="EMBL" id="JAYFUL010000012">
    <property type="protein sequence ID" value="MEA5258125.1"/>
    <property type="molecule type" value="Genomic_DNA"/>
</dbReference>
<comment type="caution">
    <text evidence="2">The sequence shown here is derived from an EMBL/GenBank/DDBJ whole genome shotgun (WGS) entry which is preliminary data.</text>
</comment>
<name>A0ABU5QMH4_9BACT</name>
<reference evidence="2 3" key="1">
    <citation type="submission" date="2023-12" db="EMBL/GenBank/DDBJ databases">
        <title>Novel species of the genus Arcicella isolated from rivers.</title>
        <authorList>
            <person name="Lu H."/>
        </authorList>
    </citation>
    <scope>NUCLEOTIDE SEQUENCE [LARGE SCALE GENOMIC DNA]</scope>
    <source>
        <strain evidence="2 3">LMG 21963</strain>
    </source>
</reference>
<evidence type="ECO:0000313" key="2">
    <source>
        <dbReference type="EMBL" id="MEA5258125.1"/>
    </source>
</evidence>
<evidence type="ECO:0000313" key="3">
    <source>
        <dbReference type="Proteomes" id="UP001304671"/>
    </source>
</evidence>
<evidence type="ECO:0000259" key="1">
    <source>
        <dbReference type="Pfam" id="PF14082"/>
    </source>
</evidence>
<sequence length="273" mass="32279">MKYYNWGNISKSVTYQNIITDWVNLLNNNCLKEADYHKFLSENPYFFLTPIDTYLVISKLKLGSEYETDFVMVKEGYSDGTIYELIEIESPHAKLFDKSGKPTATFNSALQQILDWKRFLKNDKHFFRKFLPTTNAKIINESRIEFKLIIGRRSENQEELEKRRQYAEEYKIKIISYDQLSEIAQSRKIFPNEPLISSGQTHFLEDINKKNQLANPFFSCINDSTWKTICRAGHTKHFYTNYLDSILEARKYSKYFDDFTKEKINILPEIGIV</sequence>
<protein>
    <submittedName>
        <fullName evidence="2">DUF4263 domain-containing protein</fullName>
    </submittedName>
</protein>
<proteinExistence type="predicted"/>
<dbReference type="Proteomes" id="UP001304671">
    <property type="component" value="Unassembled WGS sequence"/>
</dbReference>
<keyword evidence="3" id="KW-1185">Reference proteome</keyword>
<organism evidence="2 3">
    <name type="scientific">Arcicella aquatica</name>
    <dbReference type="NCBI Taxonomy" id="217141"/>
    <lineage>
        <taxon>Bacteria</taxon>
        <taxon>Pseudomonadati</taxon>
        <taxon>Bacteroidota</taxon>
        <taxon>Cytophagia</taxon>
        <taxon>Cytophagales</taxon>
        <taxon>Flectobacillaceae</taxon>
        <taxon>Arcicella</taxon>
    </lineage>
</organism>
<dbReference type="InterPro" id="IPR025359">
    <property type="entry name" value="SduA_C"/>
</dbReference>
<dbReference type="Pfam" id="PF14082">
    <property type="entry name" value="SduA_C"/>
    <property type="match status" value="1"/>
</dbReference>
<dbReference type="RefSeq" id="WP_323248992.1">
    <property type="nucleotide sequence ID" value="NZ_JAYFUL010000012.1"/>
</dbReference>
<gene>
    <name evidence="2" type="ORF">VB264_10065</name>
</gene>
<accession>A0ABU5QMH4</accession>
<feature type="domain" description="Shedu protein SduA C-terminal" evidence="1">
    <location>
        <begin position="32"/>
        <end position="180"/>
    </location>
</feature>